<organism evidence="1 2">
    <name type="scientific">Desulfuromonas soudanensis</name>
    <dbReference type="NCBI Taxonomy" id="1603606"/>
    <lineage>
        <taxon>Bacteria</taxon>
        <taxon>Pseudomonadati</taxon>
        <taxon>Thermodesulfobacteriota</taxon>
        <taxon>Desulfuromonadia</taxon>
        <taxon>Desulfuromonadales</taxon>
        <taxon>Desulfuromonadaceae</taxon>
        <taxon>Desulfuromonas</taxon>
    </lineage>
</organism>
<keyword evidence="2" id="KW-1185">Reference proteome</keyword>
<dbReference type="AlphaFoldDB" id="A0A0M4DH91"/>
<proteinExistence type="predicted"/>
<accession>A0A0M4DH91</accession>
<name>A0A0M4DH91_9BACT</name>
<dbReference type="RefSeq" id="WP_053550494.1">
    <property type="nucleotide sequence ID" value="NZ_CP010802.1"/>
</dbReference>
<reference evidence="1 2" key="1">
    <citation type="submission" date="2015-07" db="EMBL/GenBank/DDBJ databases">
        <title>Isolation and Genomic Characterization of a Novel Halophilic Metal-Reducing Deltaproteobacterium from the Deep Subsurface.</title>
        <authorList>
            <person name="Badalamenti J.P."/>
            <person name="Summers Z.M."/>
            <person name="Gralnick J.A."/>
            <person name="Bond D.R."/>
        </authorList>
    </citation>
    <scope>NUCLEOTIDE SEQUENCE [LARGE SCALE GENOMIC DNA]</scope>
    <source>
        <strain evidence="1 2">WTL</strain>
    </source>
</reference>
<dbReference type="STRING" id="1603606.DSOUD_1609"/>
<protein>
    <submittedName>
        <fullName evidence="1">Uncharacterized protein</fullName>
    </submittedName>
</protein>
<dbReference type="Proteomes" id="UP000057158">
    <property type="component" value="Chromosome"/>
</dbReference>
<gene>
    <name evidence="1" type="ORF">DSOUD_1609</name>
</gene>
<dbReference type="KEGG" id="des:DSOUD_1609"/>
<sequence>MKPGSVKIVDRVSAVEAIKRLNEEDLLFLNRLIVERLKLISQARATTLMTSFTRGDRVGFQAPDGRMLEGMVLRLNKKTISVATDDGHQWNVAPGLLRLVQSAGDVQWP</sequence>
<evidence type="ECO:0000313" key="1">
    <source>
        <dbReference type="EMBL" id="ALC16387.1"/>
    </source>
</evidence>
<dbReference type="PATRIC" id="fig|1603606.3.peg.1752"/>
<dbReference type="OrthoDB" id="6195523at2"/>
<dbReference type="EMBL" id="CP010802">
    <property type="protein sequence ID" value="ALC16387.1"/>
    <property type="molecule type" value="Genomic_DNA"/>
</dbReference>
<evidence type="ECO:0000313" key="2">
    <source>
        <dbReference type="Proteomes" id="UP000057158"/>
    </source>
</evidence>